<dbReference type="GeneID" id="109474419"/>
<organism evidence="2 3">
    <name type="scientific">Branchiostoma belcheri</name>
    <name type="common">Amphioxus</name>
    <dbReference type="NCBI Taxonomy" id="7741"/>
    <lineage>
        <taxon>Eukaryota</taxon>
        <taxon>Metazoa</taxon>
        <taxon>Chordata</taxon>
        <taxon>Cephalochordata</taxon>
        <taxon>Leptocardii</taxon>
        <taxon>Amphioxiformes</taxon>
        <taxon>Branchiostomatidae</taxon>
        <taxon>Branchiostoma</taxon>
    </lineage>
</organism>
<feature type="region of interest" description="Disordered" evidence="1">
    <location>
        <begin position="120"/>
        <end position="153"/>
    </location>
</feature>
<proteinExistence type="predicted"/>
<name>A0A6P4Z168_BRABE</name>
<reference evidence="3" key="1">
    <citation type="submission" date="2025-08" db="UniProtKB">
        <authorList>
            <consortium name="RefSeq"/>
        </authorList>
    </citation>
    <scope>IDENTIFICATION</scope>
    <source>
        <tissue evidence="3">Gonad</tissue>
    </source>
</reference>
<evidence type="ECO:0000313" key="3">
    <source>
        <dbReference type="RefSeq" id="XP_019630273.1"/>
    </source>
</evidence>
<accession>A0A6P4Z168</accession>
<evidence type="ECO:0000313" key="2">
    <source>
        <dbReference type="Proteomes" id="UP000515135"/>
    </source>
</evidence>
<dbReference type="OrthoDB" id="10520612at2759"/>
<protein>
    <submittedName>
        <fullName evidence="3">Uncharacterized protein LOC109474419</fullName>
    </submittedName>
</protein>
<dbReference type="Proteomes" id="UP000515135">
    <property type="component" value="Unplaced"/>
</dbReference>
<dbReference type="AlphaFoldDB" id="A0A6P4Z168"/>
<sequence>MEASAAPTSPTDAEIREKVRSINYSDTGEVTVMGRQIKYNTSMRFEFNTMQLIYYCEAWDIGSGQSDNSGKRESRQGAAEHAIEHLFKRLRKNGTLQAKVSPELMRKIGRAECAEDAERIAASERQGADFPDSNQTGMEAPAAPTSPTDAEIREKVRSINYSDTGEVTVMGRQIKYNTSMRFEFNTMQLIYYCEAWDIGSGQSDNSGKRESRQGAAEHAIEHLMKRLRKNGALQAKVSHAFKTLKHLLTEVKIADDFRTDTYYRLSMHVAESGLTFRAEKGDELATWIYADGQLTT</sequence>
<evidence type="ECO:0000256" key="1">
    <source>
        <dbReference type="SAM" id="MobiDB-lite"/>
    </source>
</evidence>
<dbReference type="KEGG" id="bbel:109474419"/>
<dbReference type="RefSeq" id="XP_019630273.1">
    <property type="nucleotide sequence ID" value="XM_019774714.1"/>
</dbReference>
<gene>
    <name evidence="3" type="primary">LOC109474419</name>
</gene>
<keyword evidence="2" id="KW-1185">Reference proteome</keyword>